<reference evidence="5 6" key="1">
    <citation type="submission" date="2019-03" db="EMBL/GenBank/DDBJ databases">
        <title>Whole genome sequence of Arthrobacter sp JH1-1.</title>
        <authorList>
            <person name="Trinh H.N."/>
        </authorList>
    </citation>
    <scope>NUCLEOTIDE SEQUENCE [LARGE SCALE GENOMIC DNA]</scope>
    <source>
        <strain evidence="5 6">JH1-1</strain>
    </source>
</reference>
<sequence length="227" mass="25402">MPLSKRAAPALLTDQVYDTIHEAILSGELPAGSRLTVRELAEQVGTSAMPVREAIRRLEEAGIVEREPHKGAVVKALTLEELLHVYNIRRLLEVEAARLGSRHITREDCDRMQAEYDLMRHAITEHQVIPILDHDENLLEILYTAAGNPLLVQMIRNLWRQCRAYKIVGAQGTLDTAGDESLWRYQRDLIDAARDGDSLKAASVNDSSLVDATDRIKALLAAQRDHS</sequence>
<keyword evidence="3" id="KW-0804">Transcription</keyword>
<dbReference type="EMBL" id="SMRU01000043">
    <property type="protein sequence ID" value="TDF88845.1"/>
    <property type="molecule type" value="Genomic_DNA"/>
</dbReference>
<dbReference type="InterPro" id="IPR008920">
    <property type="entry name" value="TF_FadR/GntR_C"/>
</dbReference>
<dbReference type="Gene3D" id="1.10.10.10">
    <property type="entry name" value="Winged helix-like DNA-binding domain superfamily/Winged helix DNA-binding domain"/>
    <property type="match status" value="1"/>
</dbReference>
<dbReference type="PANTHER" id="PTHR43537:SF5">
    <property type="entry name" value="UXU OPERON TRANSCRIPTIONAL REGULATOR"/>
    <property type="match status" value="1"/>
</dbReference>
<dbReference type="InterPro" id="IPR036388">
    <property type="entry name" value="WH-like_DNA-bd_sf"/>
</dbReference>
<dbReference type="InterPro" id="IPR011711">
    <property type="entry name" value="GntR_C"/>
</dbReference>
<evidence type="ECO:0000259" key="4">
    <source>
        <dbReference type="PROSITE" id="PS50949"/>
    </source>
</evidence>
<dbReference type="SMART" id="SM00345">
    <property type="entry name" value="HTH_GNTR"/>
    <property type="match status" value="1"/>
</dbReference>
<dbReference type="PANTHER" id="PTHR43537">
    <property type="entry name" value="TRANSCRIPTIONAL REGULATOR, GNTR FAMILY"/>
    <property type="match status" value="1"/>
</dbReference>
<dbReference type="GO" id="GO:0043565">
    <property type="term" value="F:sequence-specific DNA binding"/>
    <property type="evidence" value="ECO:0007669"/>
    <property type="project" value="InterPro"/>
</dbReference>
<dbReference type="Proteomes" id="UP000295511">
    <property type="component" value="Unassembled WGS sequence"/>
</dbReference>
<dbReference type="Gene3D" id="1.20.120.530">
    <property type="entry name" value="GntR ligand-binding domain-like"/>
    <property type="match status" value="1"/>
</dbReference>
<dbReference type="InterPro" id="IPR036390">
    <property type="entry name" value="WH_DNA-bd_sf"/>
</dbReference>
<dbReference type="RefSeq" id="WP_133206688.1">
    <property type="nucleotide sequence ID" value="NZ_SMRU01000043.1"/>
</dbReference>
<comment type="caution">
    <text evidence="5">The sequence shown here is derived from an EMBL/GenBank/DDBJ whole genome shotgun (WGS) entry which is preliminary data.</text>
</comment>
<dbReference type="AlphaFoldDB" id="A0A4R5K9B5"/>
<evidence type="ECO:0000313" key="6">
    <source>
        <dbReference type="Proteomes" id="UP000295511"/>
    </source>
</evidence>
<evidence type="ECO:0000256" key="1">
    <source>
        <dbReference type="ARBA" id="ARBA00023015"/>
    </source>
</evidence>
<dbReference type="InterPro" id="IPR000524">
    <property type="entry name" value="Tscrpt_reg_HTH_GntR"/>
</dbReference>
<dbReference type="SMART" id="SM00895">
    <property type="entry name" value="FCD"/>
    <property type="match status" value="1"/>
</dbReference>
<protein>
    <submittedName>
        <fullName evidence="5">GntR family transcriptional regulator</fullName>
    </submittedName>
</protein>
<dbReference type="GO" id="GO:0003700">
    <property type="term" value="F:DNA-binding transcription factor activity"/>
    <property type="evidence" value="ECO:0007669"/>
    <property type="project" value="InterPro"/>
</dbReference>
<dbReference type="SUPFAM" id="SSF46785">
    <property type="entry name" value="Winged helix' DNA-binding domain"/>
    <property type="match status" value="1"/>
</dbReference>
<gene>
    <name evidence="5" type="ORF">E1809_23575</name>
</gene>
<dbReference type="OrthoDB" id="8680240at2"/>
<organism evidence="5 6">
    <name type="scientific">Arthrobacter terricola</name>
    <dbReference type="NCBI Taxonomy" id="2547396"/>
    <lineage>
        <taxon>Bacteria</taxon>
        <taxon>Bacillati</taxon>
        <taxon>Actinomycetota</taxon>
        <taxon>Actinomycetes</taxon>
        <taxon>Micrococcales</taxon>
        <taxon>Micrococcaceae</taxon>
        <taxon>Arthrobacter</taxon>
    </lineage>
</organism>
<dbReference type="InterPro" id="IPR000485">
    <property type="entry name" value="AsnC-type_HTH_dom"/>
</dbReference>
<evidence type="ECO:0000256" key="2">
    <source>
        <dbReference type="ARBA" id="ARBA00023125"/>
    </source>
</evidence>
<accession>A0A4R5K9B5</accession>
<name>A0A4R5K9B5_9MICC</name>
<dbReference type="SUPFAM" id="SSF48008">
    <property type="entry name" value="GntR ligand-binding domain-like"/>
    <property type="match status" value="1"/>
</dbReference>
<dbReference type="Pfam" id="PF00392">
    <property type="entry name" value="GntR"/>
    <property type="match status" value="1"/>
</dbReference>
<evidence type="ECO:0000313" key="5">
    <source>
        <dbReference type="EMBL" id="TDF88845.1"/>
    </source>
</evidence>
<keyword evidence="6" id="KW-1185">Reference proteome</keyword>
<feature type="domain" description="HTH gntR-type" evidence="4">
    <location>
        <begin position="10"/>
        <end position="77"/>
    </location>
</feature>
<proteinExistence type="predicted"/>
<keyword evidence="2" id="KW-0238">DNA-binding</keyword>
<keyword evidence="1" id="KW-0805">Transcription regulation</keyword>
<dbReference type="PROSITE" id="PS50949">
    <property type="entry name" value="HTH_GNTR"/>
    <property type="match status" value="1"/>
</dbReference>
<dbReference type="PRINTS" id="PR00033">
    <property type="entry name" value="HTHASNC"/>
</dbReference>
<dbReference type="CDD" id="cd07377">
    <property type="entry name" value="WHTH_GntR"/>
    <property type="match status" value="1"/>
</dbReference>
<dbReference type="Pfam" id="PF07729">
    <property type="entry name" value="FCD"/>
    <property type="match status" value="1"/>
</dbReference>
<evidence type="ECO:0000256" key="3">
    <source>
        <dbReference type="ARBA" id="ARBA00023163"/>
    </source>
</evidence>